<name>A0A225DAX2_9BACT</name>
<feature type="compositionally biased region" description="Polar residues" evidence="1">
    <location>
        <begin position="54"/>
        <end position="63"/>
    </location>
</feature>
<organism evidence="2 4">
    <name type="scientific">Fimbriiglobus ruber</name>
    <dbReference type="NCBI Taxonomy" id="1908690"/>
    <lineage>
        <taxon>Bacteria</taxon>
        <taxon>Pseudomonadati</taxon>
        <taxon>Planctomycetota</taxon>
        <taxon>Planctomycetia</taxon>
        <taxon>Gemmatales</taxon>
        <taxon>Gemmataceae</taxon>
        <taxon>Fimbriiglobus</taxon>
    </lineage>
</organism>
<sequence>MSLRRAPPPVPSAGADRPSPDARAVQALLDLLARLITDRARRKDSRDVPPVPPSQSNARNRDG</sequence>
<protein>
    <submittedName>
        <fullName evidence="2">Uncharacterized protein</fullName>
    </submittedName>
</protein>
<reference evidence="4" key="1">
    <citation type="submission" date="2017-06" db="EMBL/GenBank/DDBJ databases">
        <title>Genome analysis of Fimbriiglobus ruber SP5, the first member of the order Planctomycetales with confirmed chitinolytic capability.</title>
        <authorList>
            <person name="Ravin N.V."/>
            <person name="Rakitin A.L."/>
            <person name="Ivanova A.A."/>
            <person name="Beletsky A.V."/>
            <person name="Kulichevskaya I.S."/>
            <person name="Mardanov A.V."/>
            <person name="Dedysh S.N."/>
        </authorList>
    </citation>
    <scope>NUCLEOTIDE SEQUENCE [LARGE SCALE GENOMIC DNA]</scope>
    <source>
        <strain evidence="4">SP5</strain>
    </source>
</reference>
<dbReference type="Proteomes" id="UP000214646">
    <property type="component" value="Unassembled WGS sequence"/>
</dbReference>
<dbReference type="AlphaFoldDB" id="A0A225DAX2"/>
<evidence type="ECO:0000313" key="3">
    <source>
        <dbReference type="EMBL" id="OWK38384.1"/>
    </source>
</evidence>
<keyword evidence="4" id="KW-1185">Reference proteome</keyword>
<feature type="region of interest" description="Disordered" evidence="1">
    <location>
        <begin position="38"/>
        <end position="63"/>
    </location>
</feature>
<dbReference type="EMBL" id="NIDE01000014">
    <property type="protein sequence ID" value="OWK38384.1"/>
    <property type="molecule type" value="Genomic_DNA"/>
</dbReference>
<reference evidence="2" key="2">
    <citation type="journal article" date="2018" name="Appl. Environ. Microbiol.">
        <title>Genome Analysis of Fimbriiglobus ruber SP5(T), a Planctomycete with Confirmed Chitinolytic Capability.</title>
        <authorList>
            <person name="Ravin N.V."/>
            <person name="Rakitin A.L."/>
            <person name="Ivanova A.A."/>
            <person name="Beletsky A.V."/>
            <person name="Kulichevskaya I.S."/>
            <person name="Mardanov A.V."/>
            <person name="Dedysh S.N."/>
        </authorList>
    </citation>
    <scope>NUCLEOTIDE SEQUENCE</scope>
    <source>
        <strain evidence="2">SP5</strain>
    </source>
</reference>
<evidence type="ECO:0000256" key="1">
    <source>
        <dbReference type="SAM" id="MobiDB-lite"/>
    </source>
</evidence>
<dbReference type="RefSeq" id="WP_088258199.1">
    <property type="nucleotide sequence ID" value="NZ_NIDE01000014.1"/>
</dbReference>
<feature type="compositionally biased region" description="Basic and acidic residues" evidence="1">
    <location>
        <begin position="38"/>
        <end position="47"/>
    </location>
</feature>
<feature type="compositionally biased region" description="Pro residues" evidence="1">
    <location>
        <begin position="1"/>
        <end position="11"/>
    </location>
</feature>
<feature type="region of interest" description="Disordered" evidence="1">
    <location>
        <begin position="1"/>
        <end position="22"/>
    </location>
</feature>
<evidence type="ECO:0000313" key="2">
    <source>
        <dbReference type="EMBL" id="OWK35688.1"/>
    </source>
</evidence>
<gene>
    <name evidence="3" type="ORF">FRUB_07504</name>
    <name evidence="2" type="ORF">FRUB_08251</name>
</gene>
<accession>A0A225DAX2</accession>
<dbReference type="EMBL" id="NIDE01000017">
    <property type="protein sequence ID" value="OWK35688.1"/>
    <property type="molecule type" value="Genomic_DNA"/>
</dbReference>
<evidence type="ECO:0000313" key="4">
    <source>
        <dbReference type="Proteomes" id="UP000214646"/>
    </source>
</evidence>
<comment type="caution">
    <text evidence="2">The sequence shown here is derived from an EMBL/GenBank/DDBJ whole genome shotgun (WGS) entry which is preliminary data.</text>
</comment>
<proteinExistence type="predicted"/>